<evidence type="ECO:0000313" key="3">
    <source>
        <dbReference type="EMBL" id="GAA2196295.1"/>
    </source>
</evidence>
<name>A0ABP5NCK0_9MICC</name>
<dbReference type="InterPro" id="IPR006059">
    <property type="entry name" value="SBP"/>
</dbReference>
<dbReference type="Proteomes" id="UP001500432">
    <property type="component" value="Unassembled WGS sequence"/>
</dbReference>
<comment type="caution">
    <text evidence="3">The sequence shown here is derived from an EMBL/GenBank/DDBJ whole genome shotgun (WGS) entry which is preliminary data.</text>
</comment>
<keyword evidence="2" id="KW-0732">Signal</keyword>
<proteinExistence type="predicted"/>
<dbReference type="Pfam" id="PF01547">
    <property type="entry name" value="SBP_bac_1"/>
    <property type="match status" value="1"/>
</dbReference>
<dbReference type="RefSeq" id="WP_344297403.1">
    <property type="nucleotide sequence ID" value="NZ_BAAAQW010000001.1"/>
</dbReference>
<protein>
    <submittedName>
        <fullName evidence="3">Sugar ABC transporter substrate-binding protein</fullName>
    </submittedName>
</protein>
<dbReference type="EMBL" id="BAAAQW010000001">
    <property type="protein sequence ID" value="GAA2196295.1"/>
    <property type="molecule type" value="Genomic_DNA"/>
</dbReference>
<gene>
    <name evidence="3" type="ORF">GCM10009849_00820</name>
</gene>
<dbReference type="Gene3D" id="3.40.190.10">
    <property type="entry name" value="Periplasmic binding protein-like II"/>
    <property type="match status" value="1"/>
</dbReference>
<dbReference type="PANTHER" id="PTHR43649:SF12">
    <property type="entry name" value="DIACETYLCHITOBIOSE BINDING PROTEIN DASA"/>
    <property type="match status" value="1"/>
</dbReference>
<evidence type="ECO:0000256" key="1">
    <source>
        <dbReference type="SAM" id="MobiDB-lite"/>
    </source>
</evidence>
<dbReference type="SUPFAM" id="SSF53850">
    <property type="entry name" value="Periplasmic binding protein-like II"/>
    <property type="match status" value="1"/>
</dbReference>
<feature type="region of interest" description="Disordered" evidence="1">
    <location>
        <begin position="435"/>
        <end position="455"/>
    </location>
</feature>
<evidence type="ECO:0000313" key="4">
    <source>
        <dbReference type="Proteomes" id="UP001500432"/>
    </source>
</evidence>
<keyword evidence="4" id="KW-1185">Reference proteome</keyword>
<feature type="signal peptide" evidence="2">
    <location>
        <begin position="1"/>
        <end position="21"/>
    </location>
</feature>
<sequence>MRIRTTAKVASLATLAALALAACGAGSSSSGDSGSPAAVDGKGKTLSVLVNTNTLYPDQQKQWFSDMATKFKAKTGADLKYETFTSANEELQRIQTSVVSGQGPDVYSLGTTFTPTAVATGAFVQLGDDEWKKIGGKDRFNKATLGISGPSDKKLFGVPFVSRPFVMAYNKDILAAAGIDKPATTWDGLLEQAKKATDASKGQYGLAVAYKDNFDPWKFVWAMSVQAGNKIVDGDKAKLDDPAMKKAYETYFGWVTKDKVVNPAAVGWSNSQALAEFAAGKAAFFPMTTSNSIPTLDKSPLKDKYEYAIMPVAAPGDSSPKDGGTPAASILSGDNMVVADYSKNKDLAYAYMEMVTSKDEQLNYQKTFGDLPANAEGLKSLSSAPHMAAITEAAEKSFATPFTGAWGDIQLALLNVTVQSVPDLAAGNVPEATLNQRLKDAQDKAQSSLDRAGKQ</sequence>
<evidence type="ECO:0000256" key="2">
    <source>
        <dbReference type="SAM" id="SignalP"/>
    </source>
</evidence>
<feature type="chain" id="PRO_5046688497" evidence="2">
    <location>
        <begin position="22"/>
        <end position="455"/>
    </location>
</feature>
<accession>A0ABP5NCK0</accession>
<dbReference type="PROSITE" id="PS51257">
    <property type="entry name" value="PROKAR_LIPOPROTEIN"/>
    <property type="match status" value="1"/>
</dbReference>
<reference evidence="4" key="1">
    <citation type="journal article" date="2019" name="Int. J. Syst. Evol. Microbiol.">
        <title>The Global Catalogue of Microorganisms (GCM) 10K type strain sequencing project: providing services to taxonomists for standard genome sequencing and annotation.</title>
        <authorList>
            <consortium name="The Broad Institute Genomics Platform"/>
            <consortium name="The Broad Institute Genome Sequencing Center for Infectious Disease"/>
            <person name="Wu L."/>
            <person name="Ma J."/>
        </authorList>
    </citation>
    <scope>NUCLEOTIDE SEQUENCE [LARGE SCALE GENOMIC DNA]</scope>
    <source>
        <strain evidence="4">JCM 16034</strain>
    </source>
</reference>
<dbReference type="InterPro" id="IPR050490">
    <property type="entry name" value="Bact_solute-bd_prot1"/>
</dbReference>
<dbReference type="PANTHER" id="PTHR43649">
    <property type="entry name" value="ARABINOSE-BINDING PROTEIN-RELATED"/>
    <property type="match status" value="1"/>
</dbReference>
<organism evidence="3 4">
    <name type="scientific">Sinomonas flava</name>
    <dbReference type="NCBI Taxonomy" id="496857"/>
    <lineage>
        <taxon>Bacteria</taxon>
        <taxon>Bacillati</taxon>
        <taxon>Actinomycetota</taxon>
        <taxon>Actinomycetes</taxon>
        <taxon>Micrococcales</taxon>
        <taxon>Micrococcaceae</taxon>
        <taxon>Sinomonas</taxon>
    </lineage>
</organism>